<protein>
    <recommendedName>
        <fullName evidence="11">Sulfhydryl oxidase</fullName>
        <ecNumber evidence="11">1.8.3.2</ecNumber>
    </recommendedName>
</protein>
<evidence type="ECO:0000313" key="14">
    <source>
        <dbReference type="EMBL" id="VFU57005.1"/>
    </source>
</evidence>
<dbReference type="FunFam" id="1.20.120.310:FF:000004">
    <property type="entry name" value="Sulfhydryl oxidase"/>
    <property type="match status" value="1"/>
</dbReference>
<evidence type="ECO:0000259" key="12">
    <source>
        <dbReference type="PROSITE" id="PS51324"/>
    </source>
</evidence>
<dbReference type="AlphaFoldDB" id="A0A6N2MRI5"/>
<dbReference type="GO" id="GO:0016971">
    <property type="term" value="F:flavin-dependent sulfhydryl oxidase activity"/>
    <property type="evidence" value="ECO:0007669"/>
    <property type="project" value="InterPro"/>
</dbReference>
<proteinExistence type="predicted"/>
<evidence type="ECO:0000256" key="10">
    <source>
        <dbReference type="ARBA" id="ARBA00023284"/>
    </source>
</evidence>
<dbReference type="PROSITE" id="PS51352">
    <property type="entry name" value="THIOREDOXIN_2"/>
    <property type="match status" value="1"/>
</dbReference>
<gene>
    <name evidence="14" type="ORF">SVIM_LOCUS411469</name>
</gene>
<dbReference type="PROSITE" id="PS51324">
    <property type="entry name" value="ERV_ALR"/>
    <property type="match status" value="1"/>
</dbReference>
<name>A0A6N2MRI5_SALVM</name>
<dbReference type="PANTHER" id="PTHR22897">
    <property type="entry name" value="QUIESCIN Q6-RELATED SULFHYDRYL OXIDASE"/>
    <property type="match status" value="1"/>
</dbReference>
<feature type="domain" description="ERV/ALR sulfhydryl oxidase" evidence="12">
    <location>
        <begin position="413"/>
        <end position="515"/>
    </location>
</feature>
<dbReference type="PANTHER" id="PTHR22897:SF8">
    <property type="entry name" value="SULFHYDRYL OXIDASE"/>
    <property type="match status" value="1"/>
</dbReference>
<evidence type="ECO:0000256" key="9">
    <source>
        <dbReference type="ARBA" id="ARBA00023180"/>
    </source>
</evidence>
<dbReference type="InterPro" id="IPR036249">
    <property type="entry name" value="Thioredoxin-like_sf"/>
</dbReference>
<feature type="domain" description="Thioredoxin" evidence="13">
    <location>
        <begin position="147"/>
        <end position="284"/>
    </location>
</feature>
<evidence type="ECO:0000256" key="2">
    <source>
        <dbReference type="ARBA" id="ARBA00004613"/>
    </source>
</evidence>
<keyword evidence="8" id="KW-1015">Disulfide bond</keyword>
<dbReference type="InterPro" id="IPR017905">
    <property type="entry name" value="ERV/ALR_sulphydryl_oxidase"/>
</dbReference>
<comment type="cofactor">
    <cofactor evidence="1 11">
        <name>FAD</name>
        <dbReference type="ChEBI" id="CHEBI:57692"/>
    </cofactor>
</comment>
<dbReference type="InterPro" id="IPR039798">
    <property type="entry name" value="Sulfhydryl_oxidase"/>
</dbReference>
<dbReference type="InterPro" id="IPR017937">
    <property type="entry name" value="Thioredoxin_CS"/>
</dbReference>
<dbReference type="Gene3D" id="1.20.120.310">
    <property type="entry name" value="ERV/ALR sulfhydryl oxidase domain"/>
    <property type="match status" value="1"/>
</dbReference>
<keyword evidence="10" id="KW-0676">Redox-active center</keyword>
<accession>A0A6N2MRI5</accession>
<evidence type="ECO:0000256" key="7">
    <source>
        <dbReference type="ARBA" id="ARBA00023002"/>
    </source>
</evidence>
<keyword evidence="9" id="KW-0325">Glycoprotein</keyword>
<evidence type="ECO:0000259" key="13">
    <source>
        <dbReference type="PROSITE" id="PS51352"/>
    </source>
</evidence>
<feature type="transmembrane region" description="Helical" evidence="11">
    <location>
        <begin position="587"/>
        <end position="610"/>
    </location>
</feature>
<dbReference type="GO" id="GO:0000139">
    <property type="term" value="C:Golgi membrane"/>
    <property type="evidence" value="ECO:0007669"/>
    <property type="project" value="TreeGrafter"/>
</dbReference>
<dbReference type="PROSITE" id="PS00194">
    <property type="entry name" value="THIOREDOXIN_1"/>
    <property type="match status" value="1"/>
</dbReference>
<evidence type="ECO:0000256" key="5">
    <source>
        <dbReference type="ARBA" id="ARBA00022729"/>
    </source>
</evidence>
<dbReference type="Pfam" id="PF04777">
    <property type="entry name" value="Evr1_Alr"/>
    <property type="match status" value="1"/>
</dbReference>
<dbReference type="Gene3D" id="3.40.30.10">
    <property type="entry name" value="Glutaredoxin"/>
    <property type="match status" value="1"/>
</dbReference>
<evidence type="ECO:0000256" key="6">
    <source>
        <dbReference type="ARBA" id="ARBA00022827"/>
    </source>
</evidence>
<keyword evidence="6 11" id="KW-0274">FAD</keyword>
<dbReference type="SUPFAM" id="SSF69000">
    <property type="entry name" value="FAD-dependent thiol oxidase"/>
    <property type="match status" value="1"/>
</dbReference>
<evidence type="ECO:0000256" key="11">
    <source>
        <dbReference type="RuleBase" id="RU371123"/>
    </source>
</evidence>
<keyword evidence="5" id="KW-0732">Signal</keyword>
<dbReference type="FunFam" id="3.40.30.10:FF:000244">
    <property type="entry name" value="Sulfhydryl oxidase"/>
    <property type="match status" value="1"/>
</dbReference>
<comment type="catalytic activity">
    <reaction evidence="11">
        <text>2 R'C(R)SH + O2 = R'C(R)S-S(R)CR' + H2O2</text>
        <dbReference type="Rhea" id="RHEA:17357"/>
        <dbReference type="ChEBI" id="CHEBI:15379"/>
        <dbReference type="ChEBI" id="CHEBI:16240"/>
        <dbReference type="ChEBI" id="CHEBI:16520"/>
        <dbReference type="ChEBI" id="CHEBI:17412"/>
        <dbReference type="EC" id="1.8.3.2"/>
    </reaction>
</comment>
<evidence type="ECO:0000256" key="3">
    <source>
        <dbReference type="ARBA" id="ARBA00022525"/>
    </source>
</evidence>
<reference evidence="14" key="1">
    <citation type="submission" date="2019-03" db="EMBL/GenBank/DDBJ databases">
        <authorList>
            <person name="Mank J."/>
            <person name="Almeida P."/>
        </authorList>
    </citation>
    <scope>NUCLEOTIDE SEQUENCE</scope>
    <source>
        <strain evidence="14">78183</strain>
    </source>
</reference>
<keyword evidence="11" id="KW-0812">Transmembrane</keyword>
<dbReference type="InterPro" id="IPR013766">
    <property type="entry name" value="Thioredoxin_domain"/>
</dbReference>
<keyword evidence="3" id="KW-0964">Secreted</keyword>
<dbReference type="EC" id="1.8.3.2" evidence="11"/>
<keyword evidence="7 11" id="KW-0560">Oxidoreductase</keyword>
<sequence>MGGKRNICRNHKGEKTNHPWPKCTVRIAAASRLAFGRTLIQISRTRSTHHPVAHPLSKIVTLRTIQRKKQISDSLFLVQTSSKKTVKVFPYQINQSFFFLFSSYNNNFIMSMSKASVILIVIVLLLISSKEAASIQPGSRSILRAVSRENKAQADYAVDLNSTNFDAVLRNTPAAHAIVEFFAHWCPACRNYKPHYEKVARLFNGPDAVHPGIALMTRVDCALKINNKLCDKFSVSHYPMLFWGPPSKFASGGWEPKEEKSEIHVIDDGRTAEKLLNWINKQLGSSYGLDDGKFENEHLPSNVSDPGQIARAVYDVEEATFFAFEIILEHKMIKPHTRASLIRFLQLLVAHHPSRRCRKGSAEVLVNFDDLSPPDIGLPDKQEAVSDDKGMPGNFQICGKEVPRGYWMFCRGSKNDTRGFSCGLWVVLHSLSVRIEDGESQFAFTAVCDFINNFFICEECRQHFYQMCSSVPTPFNTSREFALWLWSTHNKVNERLMKDEASLGTGDPNFPKIIWPPKELCSSCHPSSNQRENGAGQIDWNLNEVYKFLTGYYGKTLASLYEEKDRRLGEEVSDGAIADLVTSTSAVVVPVGAALAIALASCAFGARACFWRSQQKNRKYYHQLHSLKNI</sequence>
<keyword evidence="11" id="KW-1133">Transmembrane helix</keyword>
<comment type="subcellular location">
    <subcellularLocation>
        <location evidence="2">Secreted</location>
    </subcellularLocation>
</comment>
<dbReference type="SUPFAM" id="SSF52833">
    <property type="entry name" value="Thioredoxin-like"/>
    <property type="match status" value="1"/>
</dbReference>
<dbReference type="GO" id="GO:0003756">
    <property type="term" value="F:protein disulfide isomerase activity"/>
    <property type="evidence" value="ECO:0007669"/>
    <property type="project" value="TreeGrafter"/>
</dbReference>
<evidence type="ECO:0000256" key="8">
    <source>
        <dbReference type="ARBA" id="ARBA00023157"/>
    </source>
</evidence>
<dbReference type="GO" id="GO:0006457">
    <property type="term" value="P:protein folding"/>
    <property type="evidence" value="ECO:0007669"/>
    <property type="project" value="TreeGrafter"/>
</dbReference>
<dbReference type="GO" id="GO:0005615">
    <property type="term" value="C:extracellular space"/>
    <property type="evidence" value="ECO:0007669"/>
    <property type="project" value="TreeGrafter"/>
</dbReference>
<keyword evidence="11" id="KW-0472">Membrane</keyword>
<dbReference type="EMBL" id="CAADRP010001930">
    <property type="protein sequence ID" value="VFU57005.1"/>
    <property type="molecule type" value="Genomic_DNA"/>
</dbReference>
<dbReference type="Pfam" id="PF00085">
    <property type="entry name" value="Thioredoxin"/>
    <property type="match status" value="1"/>
</dbReference>
<dbReference type="InterPro" id="IPR036774">
    <property type="entry name" value="ERV/ALR_sulphydryl_oxid_sf"/>
</dbReference>
<keyword evidence="4 11" id="KW-0285">Flavoprotein</keyword>
<evidence type="ECO:0000256" key="4">
    <source>
        <dbReference type="ARBA" id="ARBA00022630"/>
    </source>
</evidence>
<evidence type="ECO:0000256" key="1">
    <source>
        <dbReference type="ARBA" id="ARBA00001974"/>
    </source>
</evidence>
<organism evidence="14">
    <name type="scientific">Salix viminalis</name>
    <name type="common">Common osier</name>
    <name type="synonym">Basket willow</name>
    <dbReference type="NCBI Taxonomy" id="40686"/>
    <lineage>
        <taxon>Eukaryota</taxon>
        <taxon>Viridiplantae</taxon>
        <taxon>Streptophyta</taxon>
        <taxon>Embryophyta</taxon>
        <taxon>Tracheophyta</taxon>
        <taxon>Spermatophyta</taxon>
        <taxon>Magnoliopsida</taxon>
        <taxon>eudicotyledons</taxon>
        <taxon>Gunneridae</taxon>
        <taxon>Pentapetalae</taxon>
        <taxon>rosids</taxon>
        <taxon>fabids</taxon>
        <taxon>Malpighiales</taxon>
        <taxon>Salicaceae</taxon>
        <taxon>Saliceae</taxon>
        <taxon>Salix</taxon>
    </lineage>
</organism>